<dbReference type="InterPro" id="IPR016181">
    <property type="entry name" value="Acyl_CoA_acyltransferase"/>
</dbReference>
<evidence type="ECO:0000256" key="1">
    <source>
        <dbReference type="ARBA" id="ARBA00011738"/>
    </source>
</evidence>
<dbReference type="AlphaFoldDB" id="A0A9X8UKZ6"/>
<accession>A0A9X8UKZ6</accession>
<keyword evidence="11" id="KW-1185">Reference proteome</keyword>
<comment type="caution">
    <text evidence="10">The sequence shown here is derived from an EMBL/GenBank/DDBJ whole genome shotgun (WGS) entry which is preliminary data.</text>
</comment>
<organism evidence="10 11">
    <name type="scientific">Harryflintia acetispora</name>
    <dbReference type="NCBI Taxonomy" id="1849041"/>
    <lineage>
        <taxon>Bacteria</taxon>
        <taxon>Bacillati</taxon>
        <taxon>Bacillota</taxon>
        <taxon>Clostridia</taxon>
        <taxon>Eubacteriales</taxon>
        <taxon>Oscillospiraceae</taxon>
        <taxon>Harryflintia</taxon>
    </lineage>
</organism>
<comment type="catalytic activity">
    <reaction evidence="8">
        <text>kanamycin B + acetyl-CoA = N(6')-acetylkanamycin B + CoA + H(+)</text>
        <dbReference type="Rhea" id="RHEA:16449"/>
        <dbReference type="ChEBI" id="CHEBI:15378"/>
        <dbReference type="ChEBI" id="CHEBI:57287"/>
        <dbReference type="ChEBI" id="CHEBI:57288"/>
        <dbReference type="ChEBI" id="CHEBI:58390"/>
        <dbReference type="ChEBI" id="CHEBI:58549"/>
        <dbReference type="EC" id="2.3.1.82"/>
    </reaction>
</comment>
<dbReference type="EMBL" id="SLUK01000001">
    <property type="protein sequence ID" value="TCL45120.1"/>
    <property type="molecule type" value="Genomic_DNA"/>
</dbReference>
<evidence type="ECO:0000313" key="11">
    <source>
        <dbReference type="Proteomes" id="UP000294682"/>
    </source>
</evidence>
<evidence type="ECO:0000259" key="9">
    <source>
        <dbReference type="PROSITE" id="PS51186"/>
    </source>
</evidence>
<protein>
    <recommendedName>
        <fullName evidence="3">Aminoglycoside N(6')-acetyltransferase type 1</fullName>
        <ecNumber evidence="2">2.3.1.82</ecNumber>
    </recommendedName>
    <alternativeName>
        <fullName evidence="7">Aminoglycoside resistance protein</fullName>
    </alternativeName>
</protein>
<dbReference type="EC" id="2.3.1.82" evidence="2"/>
<evidence type="ECO:0000256" key="3">
    <source>
        <dbReference type="ARBA" id="ARBA00017677"/>
    </source>
</evidence>
<sequence>MKVIRKAEARDLAAVLELAALLWPGHSGEELAEEFGELISDPKAAVFLAFLAGQAVGFAQCQLRQDYVEGTDSSPVGYLEGIYVREACRGQGLARELVRHCEDFARAQGCRQFASDCTLSNTQSLRFHLATGFREAGRIICFVKEL</sequence>
<evidence type="ECO:0000256" key="8">
    <source>
        <dbReference type="ARBA" id="ARBA00048923"/>
    </source>
</evidence>
<dbReference type="NCBIfam" id="NF043067">
    <property type="entry name" value="AAC_6p_group_E"/>
    <property type="match status" value="1"/>
</dbReference>
<evidence type="ECO:0000256" key="7">
    <source>
        <dbReference type="ARBA" id="ARBA00029660"/>
    </source>
</evidence>
<dbReference type="PANTHER" id="PTHR43877:SF2">
    <property type="entry name" value="AMINOALKYLPHOSPHONATE N-ACETYLTRANSFERASE-RELATED"/>
    <property type="match status" value="1"/>
</dbReference>
<proteinExistence type="predicted"/>
<dbReference type="PANTHER" id="PTHR43877">
    <property type="entry name" value="AMINOALKYLPHOSPHONATE N-ACETYLTRANSFERASE-RELATED-RELATED"/>
    <property type="match status" value="1"/>
</dbReference>
<dbReference type="InterPro" id="IPR000182">
    <property type="entry name" value="GNAT_dom"/>
</dbReference>
<name>A0A9X8UKZ6_9FIRM</name>
<evidence type="ECO:0000256" key="5">
    <source>
        <dbReference type="ARBA" id="ARBA00023251"/>
    </source>
</evidence>
<gene>
    <name evidence="10" type="ORF">EDD78_10198</name>
</gene>
<keyword evidence="6" id="KW-0012">Acyltransferase</keyword>
<evidence type="ECO:0000256" key="2">
    <source>
        <dbReference type="ARBA" id="ARBA00012888"/>
    </source>
</evidence>
<keyword evidence="4" id="KW-0808">Transferase</keyword>
<comment type="subunit">
    <text evidence="1">Homodimer.</text>
</comment>
<keyword evidence="5" id="KW-0046">Antibiotic resistance</keyword>
<dbReference type="PROSITE" id="PS51186">
    <property type="entry name" value="GNAT"/>
    <property type="match status" value="1"/>
</dbReference>
<evidence type="ECO:0000256" key="6">
    <source>
        <dbReference type="ARBA" id="ARBA00023315"/>
    </source>
</evidence>
<feature type="domain" description="N-acetyltransferase" evidence="9">
    <location>
        <begin position="2"/>
        <end position="146"/>
    </location>
</feature>
<dbReference type="Pfam" id="PF00583">
    <property type="entry name" value="Acetyltransf_1"/>
    <property type="match status" value="1"/>
</dbReference>
<reference evidence="10 11" key="1">
    <citation type="submission" date="2019-03" db="EMBL/GenBank/DDBJ databases">
        <title>Genomic Encyclopedia of Type Strains, Phase IV (KMG-IV): sequencing the most valuable type-strain genomes for metagenomic binning, comparative biology and taxonomic classification.</title>
        <authorList>
            <person name="Goeker M."/>
        </authorList>
    </citation>
    <scope>NUCLEOTIDE SEQUENCE [LARGE SCALE GENOMIC DNA]</scope>
    <source>
        <strain evidence="10 11">DSM 100433</strain>
    </source>
</reference>
<dbReference type="Proteomes" id="UP000294682">
    <property type="component" value="Unassembled WGS sequence"/>
</dbReference>
<evidence type="ECO:0000313" key="10">
    <source>
        <dbReference type="EMBL" id="TCL45120.1"/>
    </source>
</evidence>
<dbReference type="SUPFAM" id="SSF55729">
    <property type="entry name" value="Acyl-CoA N-acyltransferases (Nat)"/>
    <property type="match status" value="1"/>
</dbReference>
<dbReference type="Gene3D" id="3.40.630.30">
    <property type="match status" value="1"/>
</dbReference>
<dbReference type="GO" id="GO:0046677">
    <property type="term" value="P:response to antibiotic"/>
    <property type="evidence" value="ECO:0007669"/>
    <property type="project" value="UniProtKB-KW"/>
</dbReference>
<dbReference type="CDD" id="cd04301">
    <property type="entry name" value="NAT_SF"/>
    <property type="match status" value="1"/>
</dbReference>
<dbReference type="InterPro" id="IPR024170">
    <property type="entry name" value="Aminoglycoside_N6-AcTrfrase"/>
</dbReference>
<dbReference type="GO" id="GO:0047663">
    <property type="term" value="F:aminoglycoside 6'-N-acetyltransferase activity"/>
    <property type="evidence" value="ECO:0007669"/>
    <property type="project" value="UniProtKB-EC"/>
</dbReference>
<dbReference type="RefSeq" id="WP_207668634.1">
    <property type="nucleotide sequence ID" value="NZ_SLUK01000001.1"/>
</dbReference>
<dbReference type="PIRSF" id="PIRSF000452">
    <property type="entry name" value="6-N-acetyltransf"/>
    <property type="match status" value="1"/>
</dbReference>
<evidence type="ECO:0000256" key="4">
    <source>
        <dbReference type="ARBA" id="ARBA00022679"/>
    </source>
</evidence>
<dbReference type="InterPro" id="IPR050832">
    <property type="entry name" value="Bact_Acetyltransf"/>
</dbReference>